<feature type="domain" description="AA1-like" evidence="6">
    <location>
        <begin position="43"/>
        <end position="171"/>
    </location>
</feature>
<keyword evidence="2" id="KW-0964">Secreted</keyword>
<protein>
    <recommendedName>
        <fullName evidence="6">AA1-like domain-containing protein</fullName>
    </recommendedName>
</protein>
<dbReference type="Pfam" id="PF16541">
    <property type="entry name" value="AltA1"/>
    <property type="match status" value="1"/>
</dbReference>
<reference evidence="7 8" key="1">
    <citation type="journal article" date="2016" name="Genome Biol. Evol.">
        <title>Divergent and convergent evolution of fungal pathogenicity.</title>
        <authorList>
            <person name="Shang Y."/>
            <person name="Xiao G."/>
            <person name="Zheng P."/>
            <person name="Cen K."/>
            <person name="Zhan S."/>
            <person name="Wang C."/>
        </authorList>
    </citation>
    <scope>NUCLEOTIDE SEQUENCE [LARGE SCALE GENOMIC DNA]</scope>
    <source>
        <strain evidence="7 8">ARSEF 2679</strain>
    </source>
</reference>
<evidence type="ECO:0000313" key="7">
    <source>
        <dbReference type="EMBL" id="OAA64777.1"/>
    </source>
</evidence>
<evidence type="ECO:0000256" key="1">
    <source>
        <dbReference type="ARBA" id="ARBA00004613"/>
    </source>
</evidence>
<dbReference type="RefSeq" id="XP_018704749.1">
    <property type="nucleotide sequence ID" value="XM_018847793.1"/>
</dbReference>
<dbReference type="InterPro" id="IPR032382">
    <property type="entry name" value="AltA1"/>
</dbReference>
<evidence type="ECO:0000256" key="4">
    <source>
        <dbReference type="ARBA" id="ARBA00023157"/>
    </source>
</evidence>
<gene>
    <name evidence="7" type="ORF">ISF_04187</name>
</gene>
<keyword evidence="4" id="KW-1015">Disulfide bond</keyword>
<organism evidence="7 8">
    <name type="scientific">Cordyceps fumosorosea (strain ARSEF 2679)</name>
    <name type="common">Isaria fumosorosea</name>
    <dbReference type="NCBI Taxonomy" id="1081104"/>
    <lineage>
        <taxon>Eukaryota</taxon>
        <taxon>Fungi</taxon>
        <taxon>Dikarya</taxon>
        <taxon>Ascomycota</taxon>
        <taxon>Pezizomycotina</taxon>
        <taxon>Sordariomycetes</taxon>
        <taxon>Hypocreomycetidae</taxon>
        <taxon>Hypocreales</taxon>
        <taxon>Cordycipitaceae</taxon>
        <taxon>Cordyceps</taxon>
    </lineage>
</organism>
<comment type="subcellular location">
    <subcellularLocation>
        <location evidence="1">Secreted</location>
    </subcellularLocation>
</comment>
<evidence type="ECO:0000313" key="8">
    <source>
        <dbReference type="Proteomes" id="UP000076744"/>
    </source>
</evidence>
<evidence type="ECO:0000256" key="3">
    <source>
        <dbReference type="ARBA" id="ARBA00022729"/>
    </source>
</evidence>
<dbReference type="GO" id="GO:0005576">
    <property type="term" value="C:extracellular region"/>
    <property type="evidence" value="ECO:0007669"/>
    <property type="project" value="UniProtKB-SubCell"/>
</dbReference>
<keyword evidence="3 5" id="KW-0732">Signal</keyword>
<evidence type="ECO:0000256" key="5">
    <source>
        <dbReference type="SAM" id="SignalP"/>
    </source>
</evidence>
<evidence type="ECO:0000256" key="2">
    <source>
        <dbReference type="ARBA" id="ARBA00022525"/>
    </source>
</evidence>
<name>A0A167XBT4_CORFA</name>
<feature type="signal peptide" evidence="5">
    <location>
        <begin position="1"/>
        <end position="19"/>
    </location>
</feature>
<dbReference type="EMBL" id="AZHB01000009">
    <property type="protein sequence ID" value="OAA64777.1"/>
    <property type="molecule type" value="Genomic_DNA"/>
</dbReference>
<evidence type="ECO:0000259" key="6">
    <source>
        <dbReference type="Pfam" id="PF16541"/>
    </source>
</evidence>
<accession>A0A167XBT4</accession>
<dbReference type="OrthoDB" id="3539798at2759"/>
<dbReference type="AlphaFoldDB" id="A0A167XBT4"/>
<dbReference type="Proteomes" id="UP000076744">
    <property type="component" value="Unassembled WGS sequence"/>
</dbReference>
<comment type="caution">
    <text evidence="7">The sequence shown here is derived from an EMBL/GenBank/DDBJ whole genome shotgun (WGS) entry which is preliminary data.</text>
</comment>
<keyword evidence="8" id="KW-1185">Reference proteome</keyword>
<feature type="chain" id="PRO_5007894326" description="AA1-like domain-containing protein" evidence="5">
    <location>
        <begin position="20"/>
        <end position="187"/>
    </location>
</feature>
<sequence length="187" mass="20501">MYGLTTVATTALLAASALAAPAATIDGTESCTRTSTRVTTFNVKDFDFHASWTFSTPAHQIAGGYVNFTLGNAALPYVYTCSAASTQLEDFYYGNFIYNCTDPTGRQTREGTFTYSRPTTTLAINQTWECPEGSRFWAEGAAKLDLHCNETKWQNPNWQPGQIYSSRSVTCDKLTQPVPITNMRAAA</sequence>
<dbReference type="GeneID" id="30020479"/>
<proteinExistence type="predicted"/>